<gene>
    <name evidence="8" type="ORF">D9V37_12095</name>
</gene>
<keyword evidence="9" id="KW-1185">Reference proteome</keyword>
<evidence type="ECO:0000256" key="2">
    <source>
        <dbReference type="ARBA" id="ARBA00007430"/>
    </source>
</evidence>
<feature type="transmembrane region" description="Helical" evidence="7">
    <location>
        <begin position="372"/>
        <end position="392"/>
    </location>
</feature>
<dbReference type="GO" id="GO:0005886">
    <property type="term" value="C:plasma membrane"/>
    <property type="evidence" value="ECO:0007669"/>
    <property type="project" value="UniProtKB-SubCell"/>
</dbReference>
<feature type="transmembrane region" description="Helical" evidence="7">
    <location>
        <begin position="307"/>
        <end position="327"/>
    </location>
</feature>
<feature type="transmembrane region" description="Helical" evidence="7">
    <location>
        <begin position="132"/>
        <end position="151"/>
    </location>
</feature>
<keyword evidence="4 7" id="KW-0812">Transmembrane</keyword>
<reference evidence="8 9" key="1">
    <citation type="submission" date="2018-10" db="EMBL/GenBank/DDBJ databases">
        <title>Marmoricola sp. 4Q3S-7 whole genome shotgun sequence.</title>
        <authorList>
            <person name="Li F."/>
        </authorList>
    </citation>
    <scope>NUCLEOTIDE SEQUENCE [LARGE SCALE GENOMIC DNA]</scope>
    <source>
        <strain evidence="8 9">4Q3S-7</strain>
    </source>
</reference>
<comment type="similarity">
    <text evidence="2">Belongs to the polysaccharide synthase family.</text>
</comment>
<feature type="transmembrane region" description="Helical" evidence="7">
    <location>
        <begin position="98"/>
        <end position="120"/>
    </location>
</feature>
<keyword evidence="5 7" id="KW-1133">Transmembrane helix</keyword>
<name>A0A3L8P1F2_9ACTN</name>
<dbReference type="PANTHER" id="PTHR30250">
    <property type="entry name" value="PST FAMILY PREDICTED COLANIC ACID TRANSPORTER"/>
    <property type="match status" value="1"/>
</dbReference>
<feature type="transmembrane region" description="Helical" evidence="7">
    <location>
        <begin position="339"/>
        <end position="360"/>
    </location>
</feature>
<evidence type="ECO:0000256" key="7">
    <source>
        <dbReference type="SAM" id="Phobius"/>
    </source>
</evidence>
<accession>A0A3L8P1F2</accession>
<dbReference type="CDD" id="cd13127">
    <property type="entry name" value="MATE_tuaB_like"/>
    <property type="match status" value="1"/>
</dbReference>
<dbReference type="PANTHER" id="PTHR30250:SF10">
    <property type="entry name" value="LIPOPOLYSACCHARIDE BIOSYNTHESIS PROTEIN WZXC"/>
    <property type="match status" value="1"/>
</dbReference>
<protein>
    <submittedName>
        <fullName evidence="8">Lipopolysaccharide biosynthesis protein</fullName>
    </submittedName>
</protein>
<proteinExistence type="inferred from homology"/>
<dbReference type="EMBL" id="RDBE01000007">
    <property type="protein sequence ID" value="RLV49280.1"/>
    <property type="molecule type" value="Genomic_DNA"/>
</dbReference>
<feature type="transmembrane region" description="Helical" evidence="7">
    <location>
        <begin position="190"/>
        <end position="208"/>
    </location>
</feature>
<feature type="transmembrane region" description="Helical" evidence="7">
    <location>
        <begin position="163"/>
        <end position="184"/>
    </location>
</feature>
<dbReference type="Proteomes" id="UP000281708">
    <property type="component" value="Unassembled WGS sequence"/>
</dbReference>
<dbReference type="InterPro" id="IPR050833">
    <property type="entry name" value="Poly_Biosynth_Transport"/>
</dbReference>
<sequence>MEAPVMEAPELPADPDRSESHAAATKRGVAWSSVGRAAIQVVQFGSGLVLARLLSPTEFGVMASLGVVSSFAILLFEMGLSSVLVAKRQPTEADFATVFWVNAISGVLFFALLSAIGPLIGSFFHQPVISSLAPIVGLAFLVNLGVCQQAVLTRALRFKEIAVIETIAAVLNFGTVIVLAVLGVGVYSLAIGPVVGSAATSALLWWLVPWRPRHFISLSSWRSIWKYSGPLLGFNVVNYWSRNADNLMIGRVLGAGSLGFYNRGYNLMLLPVTQLAQVLGRVMFPVFTAMRDEPGRAGSAYRRVVRILNLVSVPILAGMAAVAPGLVPFLWGHQWLPTVPILIVLCLAGIPQSLATTVGWIYQSHEATGRQFWTGTTFAVFNVAAMAIGLHWGAVGVGTGLLISSWIGLLPVLDYATRLIGVRATRVLLDTLPTWVVGAVMFVCVRELPRVLGASAENGAVLALQVALGGCLYVGGVALLQRSALTEFWLAVRPRSSASGADA</sequence>
<comment type="subcellular location">
    <subcellularLocation>
        <location evidence="1">Cell membrane</location>
        <topology evidence="1">Multi-pass membrane protein</topology>
    </subcellularLocation>
</comment>
<keyword evidence="3" id="KW-1003">Cell membrane</keyword>
<feature type="transmembrane region" description="Helical" evidence="7">
    <location>
        <begin position="460"/>
        <end position="480"/>
    </location>
</feature>
<feature type="transmembrane region" description="Helical" evidence="7">
    <location>
        <begin position="59"/>
        <end position="86"/>
    </location>
</feature>
<feature type="transmembrane region" description="Helical" evidence="7">
    <location>
        <begin position="428"/>
        <end position="448"/>
    </location>
</feature>
<keyword evidence="6 7" id="KW-0472">Membrane</keyword>
<evidence type="ECO:0000256" key="3">
    <source>
        <dbReference type="ARBA" id="ARBA00022475"/>
    </source>
</evidence>
<dbReference type="Pfam" id="PF13440">
    <property type="entry name" value="Polysacc_synt_3"/>
    <property type="match status" value="1"/>
</dbReference>
<evidence type="ECO:0000256" key="1">
    <source>
        <dbReference type="ARBA" id="ARBA00004651"/>
    </source>
</evidence>
<evidence type="ECO:0000313" key="8">
    <source>
        <dbReference type="EMBL" id="RLV49280.1"/>
    </source>
</evidence>
<organism evidence="8 9">
    <name type="scientific">Nocardioides mangrovicus</name>
    <dbReference type="NCBI Taxonomy" id="2478913"/>
    <lineage>
        <taxon>Bacteria</taxon>
        <taxon>Bacillati</taxon>
        <taxon>Actinomycetota</taxon>
        <taxon>Actinomycetes</taxon>
        <taxon>Propionibacteriales</taxon>
        <taxon>Nocardioidaceae</taxon>
        <taxon>Nocardioides</taxon>
    </lineage>
</organism>
<evidence type="ECO:0000256" key="6">
    <source>
        <dbReference type="ARBA" id="ARBA00023136"/>
    </source>
</evidence>
<evidence type="ECO:0000256" key="4">
    <source>
        <dbReference type="ARBA" id="ARBA00022692"/>
    </source>
</evidence>
<dbReference type="AlphaFoldDB" id="A0A3L8P1F2"/>
<evidence type="ECO:0000313" key="9">
    <source>
        <dbReference type="Proteomes" id="UP000281708"/>
    </source>
</evidence>
<comment type="caution">
    <text evidence="8">The sequence shown here is derived from an EMBL/GenBank/DDBJ whole genome shotgun (WGS) entry which is preliminary data.</text>
</comment>
<evidence type="ECO:0000256" key="5">
    <source>
        <dbReference type="ARBA" id="ARBA00022989"/>
    </source>
</evidence>